<evidence type="ECO:0000256" key="2">
    <source>
        <dbReference type="ARBA" id="ARBA00022840"/>
    </source>
</evidence>
<dbReference type="InterPro" id="IPR000873">
    <property type="entry name" value="AMP-dep_synth/lig_dom"/>
</dbReference>
<dbReference type="PANTHER" id="PTHR43272:SF33">
    <property type="entry name" value="AMP-BINDING DOMAIN-CONTAINING PROTEIN-RELATED"/>
    <property type="match status" value="1"/>
</dbReference>
<dbReference type="GO" id="GO:0004467">
    <property type="term" value="F:long-chain fatty acid-CoA ligase activity"/>
    <property type="evidence" value="ECO:0007669"/>
    <property type="project" value="UniProtKB-EC"/>
</dbReference>
<dbReference type="InterPro" id="IPR042099">
    <property type="entry name" value="ANL_N_sf"/>
</dbReference>
<dbReference type="GO" id="GO:0016020">
    <property type="term" value="C:membrane"/>
    <property type="evidence" value="ECO:0007669"/>
    <property type="project" value="TreeGrafter"/>
</dbReference>
<dbReference type="InterPro" id="IPR020845">
    <property type="entry name" value="AMP-binding_CS"/>
</dbReference>
<comment type="caution">
    <text evidence="5">The sequence shown here is derived from an EMBL/GenBank/DDBJ whole genome shotgun (WGS) entry which is preliminary data.</text>
</comment>
<evidence type="ECO:0000256" key="1">
    <source>
        <dbReference type="ARBA" id="ARBA00022741"/>
    </source>
</evidence>
<name>A0A9D9GXP6_9BACT</name>
<dbReference type="Pfam" id="PF23562">
    <property type="entry name" value="AMP-binding_C_3"/>
    <property type="match status" value="1"/>
</dbReference>
<dbReference type="Gene3D" id="3.30.300.30">
    <property type="match status" value="1"/>
</dbReference>
<dbReference type="PANTHER" id="PTHR43272">
    <property type="entry name" value="LONG-CHAIN-FATTY-ACID--COA LIGASE"/>
    <property type="match status" value="1"/>
</dbReference>
<evidence type="ECO:0000259" key="4">
    <source>
        <dbReference type="Pfam" id="PF00501"/>
    </source>
</evidence>
<evidence type="ECO:0000256" key="3">
    <source>
        <dbReference type="ARBA" id="ARBA00024484"/>
    </source>
</evidence>
<keyword evidence="1" id="KW-0547">Nucleotide-binding</keyword>
<reference evidence="5" key="1">
    <citation type="submission" date="2020-10" db="EMBL/GenBank/DDBJ databases">
        <authorList>
            <person name="Gilroy R."/>
        </authorList>
    </citation>
    <scope>NUCLEOTIDE SEQUENCE</scope>
    <source>
        <strain evidence="5">15467</strain>
    </source>
</reference>
<dbReference type="Pfam" id="PF00501">
    <property type="entry name" value="AMP-binding"/>
    <property type="match status" value="1"/>
</dbReference>
<sequence>MEKPLKNITLYDCLVKSLKKFPENISYSFVNGGGLTYRQFGERIAQLQQIFREHGIRRGDKVAILSSSMPNWPVAYMAVTASARVAVPVLPDFTAFEISNIITHSEARGIVVSSKLFYKLSESVKKRLELVVLLDTLEVIQGGNAPAVVEDDLPPECDDIASIIYTSGTSGTSKGVMLTHGNITANLQMMYELYPVMENDVFLSLLPLSHAYECTVGMLYPMTEGASVYYLEGAPTPSALVPALSKVAPTCILSVPLIVEKIYKSKIRPIFTKNWMMQTLYSIMPVRRLFHRIAGRKLVEMFGGRLRFFGIGGAKLDGAVEQFLRDAGFPYAIGYGLTECSPLIAGAVGKFRLQTTGPALKWLEVRIADMDKNGVGEIQVKGPSVMRGYYKDPKRTASAFTPDGFFKTKDLGKTDRNGSLYIKGRADNMIVGPNGENIYPEEIEAVIQENDFVSECIVVQTNGRLVAKIYFNYEQIDAIKELESEVRKNIAEKYEMLNEKYEQSGDKYKKLLHSFFEKKEGAGAREELLRRRAIEFNGKLDSIKKGLLEYVNAHVSKTSRITEIIEQTVPFEKTATQKIKRYLYT</sequence>
<dbReference type="PROSITE" id="PS00455">
    <property type="entry name" value="AMP_BINDING"/>
    <property type="match status" value="1"/>
</dbReference>
<accession>A0A9D9GXP6</accession>
<dbReference type="Gene3D" id="3.40.50.12780">
    <property type="entry name" value="N-terminal domain of ligase-like"/>
    <property type="match status" value="1"/>
</dbReference>
<dbReference type="AlphaFoldDB" id="A0A9D9GXP6"/>
<feature type="domain" description="AMP-dependent synthetase/ligase" evidence="4">
    <location>
        <begin position="17"/>
        <end position="390"/>
    </location>
</feature>
<dbReference type="SUPFAM" id="SSF56801">
    <property type="entry name" value="Acetyl-CoA synthetase-like"/>
    <property type="match status" value="1"/>
</dbReference>
<protein>
    <submittedName>
        <fullName evidence="5">AMP-binding protein</fullName>
    </submittedName>
</protein>
<organism evidence="5 6">
    <name type="scientific">Candidatus Egerieousia excrementavium</name>
    <dbReference type="NCBI Taxonomy" id="2840778"/>
    <lineage>
        <taxon>Bacteria</taxon>
        <taxon>Pseudomonadati</taxon>
        <taxon>Bacteroidota</taxon>
        <taxon>Bacteroidia</taxon>
        <taxon>Bacteroidales</taxon>
        <taxon>Candidatus Egerieousia</taxon>
    </lineage>
</organism>
<comment type="catalytic activity">
    <reaction evidence="3">
        <text>a long-chain fatty acid + ATP + CoA = a long-chain fatty acyl-CoA + AMP + diphosphate</text>
        <dbReference type="Rhea" id="RHEA:15421"/>
        <dbReference type="ChEBI" id="CHEBI:30616"/>
        <dbReference type="ChEBI" id="CHEBI:33019"/>
        <dbReference type="ChEBI" id="CHEBI:57287"/>
        <dbReference type="ChEBI" id="CHEBI:57560"/>
        <dbReference type="ChEBI" id="CHEBI:83139"/>
        <dbReference type="ChEBI" id="CHEBI:456215"/>
        <dbReference type="EC" id="6.2.1.3"/>
    </reaction>
    <physiologicalReaction direction="left-to-right" evidence="3">
        <dbReference type="Rhea" id="RHEA:15422"/>
    </physiologicalReaction>
</comment>
<dbReference type="GO" id="GO:0005524">
    <property type="term" value="F:ATP binding"/>
    <property type="evidence" value="ECO:0007669"/>
    <property type="project" value="UniProtKB-KW"/>
</dbReference>
<evidence type="ECO:0000313" key="6">
    <source>
        <dbReference type="Proteomes" id="UP000823635"/>
    </source>
</evidence>
<keyword evidence="2" id="KW-0067">ATP-binding</keyword>
<evidence type="ECO:0000313" key="5">
    <source>
        <dbReference type="EMBL" id="MBO8428886.1"/>
    </source>
</evidence>
<dbReference type="Proteomes" id="UP000823635">
    <property type="component" value="Unassembled WGS sequence"/>
</dbReference>
<gene>
    <name evidence="5" type="ORF">IAC68_03005</name>
</gene>
<reference evidence="5" key="2">
    <citation type="journal article" date="2021" name="PeerJ">
        <title>Extensive microbial diversity within the chicken gut microbiome revealed by metagenomics and culture.</title>
        <authorList>
            <person name="Gilroy R."/>
            <person name="Ravi A."/>
            <person name="Getino M."/>
            <person name="Pursley I."/>
            <person name="Horton D.L."/>
            <person name="Alikhan N.F."/>
            <person name="Baker D."/>
            <person name="Gharbi K."/>
            <person name="Hall N."/>
            <person name="Watson M."/>
            <person name="Adriaenssens E.M."/>
            <person name="Foster-Nyarko E."/>
            <person name="Jarju S."/>
            <person name="Secka A."/>
            <person name="Antonio M."/>
            <person name="Oren A."/>
            <person name="Chaudhuri R.R."/>
            <person name="La Ragione R."/>
            <person name="Hildebrand F."/>
            <person name="Pallen M.J."/>
        </authorList>
    </citation>
    <scope>NUCLEOTIDE SEQUENCE</scope>
    <source>
        <strain evidence="5">15467</strain>
    </source>
</reference>
<proteinExistence type="predicted"/>
<dbReference type="EMBL" id="JADINB010000067">
    <property type="protein sequence ID" value="MBO8428886.1"/>
    <property type="molecule type" value="Genomic_DNA"/>
</dbReference>
<dbReference type="InterPro" id="IPR045851">
    <property type="entry name" value="AMP-bd_C_sf"/>
</dbReference>